<proteinExistence type="predicted"/>
<evidence type="ECO:0000313" key="2">
    <source>
        <dbReference type="Proteomes" id="UP000032142"/>
    </source>
</evidence>
<keyword evidence="2" id="KW-1185">Reference proteome</keyword>
<name>A0A0B0MJR6_GOSAR</name>
<protein>
    <submittedName>
        <fullName evidence="1">Uncharacterized protein</fullName>
    </submittedName>
</protein>
<evidence type="ECO:0000313" key="1">
    <source>
        <dbReference type="EMBL" id="KHF99693.1"/>
    </source>
</evidence>
<reference evidence="2" key="1">
    <citation type="submission" date="2014-09" db="EMBL/GenBank/DDBJ databases">
        <authorList>
            <person name="Mudge J."/>
            <person name="Ramaraj T."/>
            <person name="Lindquist I.E."/>
            <person name="Bharti A.K."/>
            <person name="Sundararajan A."/>
            <person name="Cameron C.T."/>
            <person name="Woodward J.E."/>
            <person name="May G.D."/>
            <person name="Brubaker C."/>
            <person name="Broadhvest J."/>
            <person name="Wilkins T.A."/>
        </authorList>
    </citation>
    <scope>NUCLEOTIDE SEQUENCE</scope>
    <source>
        <strain evidence="2">cv. AKA8401</strain>
    </source>
</reference>
<accession>A0A0B0MJR6</accession>
<dbReference type="Proteomes" id="UP000032142">
    <property type="component" value="Unassembled WGS sequence"/>
</dbReference>
<organism evidence="1 2">
    <name type="scientific">Gossypium arboreum</name>
    <name type="common">Tree cotton</name>
    <name type="synonym">Gossypium nanking</name>
    <dbReference type="NCBI Taxonomy" id="29729"/>
    <lineage>
        <taxon>Eukaryota</taxon>
        <taxon>Viridiplantae</taxon>
        <taxon>Streptophyta</taxon>
        <taxon>Embryophyta</taxon>
        <taxon>Tracheophyta</taxon>
        <taxon>Spermatophyta</taxon>
        <taxon>Magnoliopsida</taxon>
        <taxon>eudicotyledons</taxon>
        <taxon>Gunneridae</taxon>
        <taxon>Pentapetalae</taxon>
        <taxon>rosids</taxon>
        <taxon>malvids</taxon>
        <taxon>Malvales</taxon>
        <taxon>Malvaceae</taxon>
        <taxon>Malvoideae</taxon>
        <taxon>Gossypium</taxon>
    </lineage>
</organism>
<gene>
    <name evidence="1" type="ORF">F383_38606</name>
</gene>
<dbReference type="EMBL" id="JRRC01090372">
    <property type="protein sequence ID" value="KHF99693.1"/>
    <property type="molecule type" value="Genomic_DNA"/>
</dbReference>
<comment type="caution">
    <text evidence="1">The sequence shown here is derived from an EMBL/GenBank/DDBJ whole genome shotgun (WGS) entry which is preliminary data.</text>
</comment>
<sequence length="11" mass="1253">MLQSCQIEMAV</sequence>